<protein>
    <recommendedName>
        <fullName evidence="3">DUF4468 domain-containing protein</fullName>
    </recommendedName>
</protein>
<dbReference type="RefSeq" id="WP_307905088.1">
    <property type="nucleotide sequence ID" value="NZ_AP027059.1"/>
</dbReference>
<dbReference type="KEGG" id="haby:HLVA_07220"/>
<evidence type="ECO:0000313" key="2">
    <source>
        <dbReference type="Proteomes" id="UP001321582"/>
    </source>
</evidence>
<proteinExistence type="predicted"/>
<evidence type="ECO:0008006" key="3">
    <source>
        <dbReference type="Google" id="ProtNLM"/>
    </source>
</evidence>
<name>A0AAU9DDA5_9FUSO</name>
<dbReference type="AlphaFoldDB" id="A0AAU9DDA5"/>
<accession>A0AAU9DDA5</accession>
<dbReference type="Proteomes" id="UP001321582">
    <property type="component" value="Chromosome"/>
</dbReference>
<sequence>MKKIILIISYIYFFNILYSQELKLKNYNMQLKNILKIKSLNEISNGEEINENIKKTLNLKVTNSEMIDYYKNIFNKNKLLMSTYEYYRYYYKYYEKGIILIQNYKNKILILRGLDIKVEGILKGKINYSMAYRFKIYFDLEKIIKGELRW</sequence>
<evidence type="ECO:0000313" key="1">
    <source>
        <dbReference type="EMBL" id="BDU50153.1"/>
    </source>
</evidence>
<reference evidence="1 2" key="1">
    <citation type="submission" date="2022-11" db="EMBL/GenBank/DDBJ databases">
        <title>Haliovirga abyssi gen. nov., sp. nov., a mesophilic fermentative bacterium isolated from the Iheya North hydrothermal field and the proposal of Haliovirgaceae fam. nov.</title>
        <authorList>
            <person name="Miyazaki U."/>
            <person name="Tame A."/>
            <person name="Miyazaki J."/>
            <person name="Takai K."/>
            <person name="Sawayama S."/>
            <person name="Kitajima M."/>
            <person name="Okamoto A."/>
            <person name="Nakagawa S."/>
        </authorList>
    </citation>
    <scope>NUCLEOTIDE SEQUENCE [LARGE SCALE GENOMIC DNA]</scope>
    <source>
        <strain evidence="1 2">IC12</strain>
    </source>
</reference>
<keyword evidence="2" id="KW-1185">Reference proteome</keyword>
<organism evidence="1 2">
    <name type="scientific">Haliovirga abyssi</name>
    <dbReference type="NCBI Taxonomy" id="2996794"/>
    <lineage>
        <taxon>Bacteria</taxon>
        <taxon>Fusobacteriati</taxon>
        <taxon>Fusobacteriota</taxon>
        <taxon>Fusobacteriia</taxon>
        <taxon>Fusobacteriales</taxon>
        <taxon>Haliovirgaceae</taxon>
        <taxon>Haliovirga</taxon>
    </lineage>
</organism>
<dbReference type="EMBL" id="AP027059">
    <property type="protein sequence ID" value="BDU50153.1"/>
    <property type="molecule type" value="Genomic_DNA"/>
</dbReference>
<gene>
    <name evidence="1" type="ORF">HLVA_07220</name>
</gene>